<feature type="compositionally biased region" description="Basic and acidic residues" evidence="4">
    <location>
        <begin position="37"/>
        <end position="58"/>
    </location>
</feature>
<comment type="subcellular location">
    <subcellularLocation>
        <location evidence="1">Nucleus</location>
        <location evidence="1">Nucleolus</location>
    </subcellularLocation>
</comment>
<sequence>MELLRLATRRSRRKRSQLAMTRTRTKIQSSPVATESEEVKESLVGSDKEDQKGDEEHLYSFSADDEDSSDDERAEEWENIDVSELPIISKDDAVVKQKPEKAKKHPSEGCGMRAYFSQFGTVTRLGVSRNKKVHWAPKHHAFIEFDSASVAKIVAEMMDNCLLMGHLLKCKVIPKDKVHLKLWVGVDRKWRAVPRARVVRTQHNEKRTGKEQEQAEERLLQRQSLKKYKLEEAGIDYNFETVAYKSKGKLSMT</sequence>
<evidence type="ECO:0000313" key="6">
    <source>
        <dbReference type="EMBL" id="KZT03855.1"/>
    </source>
</evidence>
<dbReference type="STRING" id="1314785.A0A165CZY3"/>
<dbReference type="RefSeq" id="XP_040761595.1">
    <property type="nucleotide sequence ID" value="XM_040910860.1"/>
</dbReference>
<feature type="compositionally biased region" description="Acidic residues" evidence="4">
    <location>
        <begin position="63"/>
        <end position="76"/>
    </location>
</feature>
<dbReference type="InParanoid" id="A0A165CZY3"/>
<dbReference type="GO" id="GO:0003723">
    <property type="term" value="F:RNA binding"/>
    <property type="evidence" value="ECO:0007669"/>
    <property type="project" value="UniProtKB-KW"/>
</dbReference>
<dbReference type="GO" id="GO:0005730">
    <property type="term" value="C:nucleolus"/>
    <property type="evidence" value="ECO:0007669"/>
    <property type="project" value="UniProtKB-SubCell"/>
</dbReference>
<dbReference type="AlphaFoldDB" id="A0A165CZY3"/>
<evidence type="ECO:0000256" key="1">
    <source>
        <dbReference type="ARBA" id="ARBA00004604"/>
    </source>
</evidence>
<reference evidence="6 7" key="1">
    <citation type="journal article" date="2016" name="Mol. Biol. Evol.">
        <title>Comparative Genomics of Early-Diverging Mushroom-Forming Fungi Provides Insights into the Origins of Lignocellulose Decay Capabilities.</title>
        <authorList>
            <person name="Nagy L.G."/>
            <person name="Riley R."/>
            <person name="Tritt A."/>
            <person name="Adam C."/>
            <person name="Daum C."/>
            <person name="Floudas D."/>
            <person name="Sun H."/>
            <person name="Yadav J.S."/>
            <person name="Pangilinan J."/>
            <person name="Larsson K.H."/>
            <person name="Matsuura K."/>
            <person name="Barry K."/>
            <person name="Labutti K."/>
            <person name="Kuo R."/>
            <person name="Ohm R.A."/>
            <person name="Bhattacharya S.S."/>
            <person name="Shirouzu T."/>
            <person name="Yoshinaga Y."/>
            <person name="Martin F.M."/>
            <person name="Grigoriev I.V."/>
            <person name="Hibbett D.S."/>
        </authorList>
    </citation>
    <scope>NUCLEOTIDE SEQUENCE [LARGE SCALE GENOMIC DNA]</scope>
    <source>
        <strain evidence="6 7">93-53</strain>
    </source>
</reference>
<evidence type="ECO:0000256" key="4">
    <source>
        <dbReference type="SAM" id="MobiDB-lite"/>
    </source>
</evidence>
<dbReference type="FunCoup" id="A0A165CZY3">
    <property type="interactions" value="617"/>
</dbReference>
<feature type="compositionally biased region" description="Polar residues" evidence="4">
    <location>
        <begin position="20"/>
        <end position="33"/>
    </location>
</feature>
<evidence type="ECO:0000313" key="7">
    <source>
        <dbReference type="Proteomes" id="UP000076871"/>
    </source>
</evidence>
<dbReference type="InterPro" id="IPR000504">
    <property type="entry name" value="RRM_dom"/>
</dbReference>
<dbReference type="PANTHER" id="PTHR46754">
    <property type="entry name" value="MKI67 FHA DOMAIN-INTERACTING NUCLEOLAR PHOSPHOPROTEIN"/>
    <property type="match status" value="1"/>
</dbReference>
<keyword evidence="7" id="KW-1185">Reference proteome</keyword>
<organism evidence="6 7">
    <name type="scientific">Laetiporus sulphureus 93-53</name>
    <dbReference type="NCBI Taxonomy" id="1314785"/>
    <lineage>
        <taxon>Eukaryota</taxon>
        <taxon>Fungi</taxon>
        <taxon>Dikarya</taxon>
        <taxon>Basidiomycota</taxon>
        <taxon>Agaricomycotina</taxon>
        <taxon>Agaricomycetes</taxon>
        <taxon>Polyporales</taxon>
        <taxon>Laetiporus</taxon>
    </lineage>
</organism>
<dbReference type="InterPro" id="IPR012677">
    <property type="entry name" value="Nucleotide-bd_a/b_plait_sf"/>
</dbReference>
<feature type="domain" description="RRM" evidence="5">
    <location>
        <begin position="113"/>
        <end position="168"/>
    </location>
</feature>
<name>A0A165CZY3_9APHY</name>
<keyword evidence="3" id="KW-0539">Nucleus</keyword>
<dbReference type="SUPFAM" id="SSF54928">
    <property type="entry name" value="RNA-binding domain, RBD"/>
    <property type="match status" value="1"/>
</dbReference>
<dbReference type="EMBL" id="KV427641">
    <property type="protein sequence ID" value="KZT03855.1"/>
    <property type="molecule type" value="Genomic_DNA"/>
</dbReference>
<dbReference type="Pfam" id="PF00076">
    <property type="entry name" value="RRM_1"/>
    <property type="match status" value="1"/>
</dbReference>
<proteinExistence type="predicted"/>
<evidence type="ECO:0000259" key="5">
    <source>
        <dbReference type="Pfam" id="PF00076"/>
    </source>
</evidence>
<protein>
    <recommendedName>
        <fullName evidence="5">RRM domain-containing protein</fullName>
    </recommendedName>
</protein>
<dbReference type="GeneID" id="63827889"/>
<gene>
    <name evidence="6" type="ORF">LAESUDRAFT_738137</name>
</gene>
<dbReference type="Gene3D" id="3.30.70.330">
    <property type="match status" value="1"/>
</dbReference>
<accession>A0A165CZY3</accession>
<dbReference type="OrthoDB" id="21467at2759"/>
<feature type="region of interest" description="Disordered" evidence="4">
    <location>
        <begin position="1"/>
        <end position="76"/>
    </location>
</feature>
<dbReference type="Proteomes" id="UP000076871">
    <property type="component" value="Unassembled WGS sequence"/>
</dbReference>
<dbReference type="InterPro" id="IPR035979">
    <property type="entry name" value="RBD_domain_sf"/>
</dbReference>
<evidence type="ECO:0000256" key="2">
    <source>
        <dbReference type="ARBA" id="ARBA00022884"/>
    </source>
</evidence>
<evidence type="ECO:0000256" key="3">
    <source>
        <dbReference type="ARBA" id="ARBA00023242"/>
    </source>
</evidence>
<feature type="compositionally biased region" description="Basic residues" evidence="4">
    <location>
        <begin position="7"/>
        <end position="16"/>
    </location>
</feature>
<keyword evidence="2" id="KW-0694">RNA-binding</keyword>